<dbReference type="EMBL" id="JAZHXJ010000535">
    <property type="protein sequence ID" value="KAL1858133.1"/>
    <property type="molecule type" value="Genomic_DNA"/>
</dbReference>
<evidence type="ECO:0000256" key="2">
    <source>
        <dbReference type="ARBA" id="ARBA00023002"/>
    </source>
</evidence>
<evidence type="ECO:0000313" key="5">
    <source>
        <dbReference type="Proteomes" id="UP001586593"/>
    </source>
</evidence>
<dbReference type="PANTHER" id="PTHR47706:SF1">
    <property type="entry name" value="CIPA-LIKE, PUTATIVE (AFU_ORTHOLOGUE AFUA_1G12460)-RELATED"/>
    <property type="match status" value="1"/>
</dbReference>
<evidence type="ECO:0000259" key="3">
    <source>
        <dbReference type="Pfam" id="PF05368"/>
    </source>
</evidence>
<comment type="caution">
    <text evidence="4">The sequence shown here is derived from an EMBL/GenBank/DDBJ whole genome shotgun (WGS) entry which is preliminary data.</text>
</comment>
<name>A0ABR3WBU8_9PEZI</name>
<dbReference type="InterPro" id="IPR051609">
    <property type="entry name" value="NmrA/Isoflavone_reductase-like"/>
</dbReference>
<sequence>MSQRFPTVAVAGATGNLGVPVVKALQNAQPPFRSIVILTRKPIADTSGFAPNVQVRVVDYASHDSLVSALSGVDALVSAMATQFLGLQDPLLDAAVAAGVRFFIPSEFGLASGDPRLVADFPLFTGKKALQDRLAALRGAGKLDYALLYVGLWLDWGLLGGTLMDVRAKKVAFWDGGHRPISMTTLDSIAKAVVGVLQGQVHGRTEVRIKDVNTTQRHLYELATQVVGADGWDVTDIDTAQVADAARQKVADGTATLHDLYSMVPHAASGEKYGQPWKADEDLSEALGLQPWTDDQLLQLIRKLASSKE</sequence>
<reference evidence="4 5" key="1">
    <citation type="journal article" date="2024" name="Commun. Biol.">
        <title>Comparative genomic analysis of thermophilic fungi reveals convergent evolutionary adaptations and gene losses.</title>
        <authorList>
            <person name="Steindorff A.S."/>
            <person name="Aguilar-Pontes M.V."/>
            <person name="Robinson A.J."/>
            <person name="Andreopoulos B."/>
            <person name="LaButti K."/>
            <person name="Kuo A."/>
            <person name="Mondo S."/>
            <person name="Riley R."/>
            <person name="Otillar R."/>
            <person name="Haridas S."/>
            <person name="Lipzen A."/>
            <person name="Grimwood J."/>
            <person name="Schmutz J."/>
            <person name="Clum A."/>
            <person name="Reid I.D."/>
            <person name="Moisan M.C."/>
            <person name="Butler G."/>
            <person name="Nguyen T.T.M."/>
            <person name="Dewar K."/>
            <person name="Conant G."/>
            <person name="Drula E."/>
            <person name="Henrissat B."/>
            <person name="Hansel C."/>
            <person name="Singer S."/>
            <person name="Hutchinson M.I."/>
            <person name="de Vries R.P."/>
            <person name="Natvig D.O."/>
            <person name="Powell A.J."/>
            <person name="Tsang A."/>
            <person name="Grigoriev I.V."/>
        </authorList>
    </citation>
    <scope>NUCLEOTIDE SEQUENCE [LARGE SCALE GENOMIC DNA]</scope>
    <source>
        <strain evidence="4 5">ATCC 24622</strain>
    </source>
</reference>
<organism evidence="4 5">
    <name type="scientific">Phialemonium thermophilum</name>
    <dbReference type="NCBI Taxonomy" id="223376"/>
    <lineage>
        <taxon>Eukaryota</taxon>
        <taxon>Fungi</taxon>
        <taxon>Dikarya</taxon>
        <taxon>Ascomycota</taxon>
        <taxon>Pezizomycotina</taxon>
        <taxon>Sordariomycetes</taxon>
        <taxon>Sordariomycetidae</taxon>
        <taxon>Cephalothecales</taxon>
        <taxon>Cephalothecaceae</taxon>
        <taxon>Phialemonium</taxon>
    </lineage>
</organism>
<dbReference type="PANTHER" id="PTHR47706">
    <property type="entry name" value="NMRA-LIKE FAMILY PROTEIN"/>
    <property type="match status" value="1"/>
</dbReference>
<dbReference type="Gene3D" id="3.40.50.720">
    <property type="entry name" value="NAD(P)-binding Rossmann-like Domain"/>
    <property type="match status" value="1"/>
</dbReference>
<accession>A0ABR3WBU8</accession>
<protein>
    <recommendedName>
        <fullName evidence="3">NmrA-like domain-containing protein</fullName>
    </recommendedName>
</protein>
<dbReference type="Gene3D" id="3.90.25.10">
    <property type="entry name" value="UDP-galactose 4-epimerase, domain 1"/>
    <property type="match status" value="1"/>
</dbReference>
<dbReference type="SUPFAM" id="SSF51735">
    <property type="entry name" value="NAD(P)-binding Rossmann-fold domains"/>
    <property type="match status" value="1"/>
</dbReference>
<gene>
    <name evidence="4" type="ORF">VTK73DRAFT_7928</name>
</gene>
<feature type="domain" description="NmrA-like" evidence="3">
    <location>
        <begin position="7"/>
        <end position="128"/>
    </location>
</feature>
<proteinExistence type="predicted"/>
<keyword evidence="1" id="KW-0521">NADP</keyword>
<dbReference type="InterPro" id="IPR008030">
    <property type="entry name" value="NmrA-like"/>
</dbReference>
<keyword evidence="2" id="KW-0560">Oxidoreductase</keyword>
<dbReference type="Pfam" id="PF05368">
    <property type="entry name" value="NmrA"/>
    <property type="match status" value="1"/>
</dbReference>
<keyword evidence="5" id="KW-1185">Reference proteome</keyword>
<evidence type="ECO:0000313" key="4">
    <source>
        <dbReference type="EMBL" id="KAL1858133.1"/>
    </source>
</evidence>
<evidence type="ECO:0000256" key="1">
    <source>
        <dbReference type="ARBA" id="ARBA00022857"/>
    </source>
</evidence>
<dbReference type="Proteomes" id="UP001586593">
    <property type="component" value="Unassembled WGS sequence"/>
</dbReference>
<dbReference type="InterPro" id="IPR036291">
    <property type="entry name" value="NAD(P)-bd_dom_sf"/>
</dbReference>